<dbReference type="EMBL" id="BX950851">
    <property type="protein sequence ID" value="CAG76170.1"/>
    <property type="molecule type" value="Genomic_DNA"/>
</dbReference>
<organism evidence="1 2">
    <name type="scientific">Pectobacterium atrosepticum (strain SCRI 1043 / ATCC BAA-672)</name>
    <name type="common">Erwinia carotovora subsp. atroseptica</name>
    <dbReference type="NCBI Taxonomy" id="218491"/>
    <lineage>
        <taxon>Bacteria</taxon>
        <taxon>Pseudomonadati</taxon>
        <taxon>Pseudomonadota</taxon>
        <taxon>Gammaproteobacteria</taxon>
        <taxon>Enterobacterales</taxon>
        <taxon>Pectobacteriaceae</taxon>
        <taxon>Pectobacterium</taxon>
    </lineage>
</organism>
<dbReference type="Proteomes" id="UP000007966">
    <property type="component" value="Chromosome"/>
</dbReference>
<keyword evidence="2" id="KW-1185">Reference proteome</keyword>
<protein>
    <submittedName>
        <fullName evidence="1">Uncharacterized protein</fullName>
    </submittedName>
</protein>
<sequence>MRLQGKITICSLNWFYTYALDCINQPVRLCLLGFNLLIYNLNKFSCDIEPLIFVISMDIDLIGITDDVCIWRVDDGACPYDIIL</sequence>
<evidence type="ECO:0000313" key="1">
    <source>
        <dbReference type="EMBL" id="CAG76170.1"/>
    </source>
</evidence>
<name>Q6D224_PECAS</name>
<dbReference type="HOGENOM" id="CLU_2524558_0_0_6"/>
<accession>Q6D224</accession>
<dbReference type="KEGG" id="eca:ECA3272"/>
<gene>
    <name evidence="1" type="ordered locus">ECA3272</name>
</gene>
<evidence type="ECO:0000313" key="2">
    <source>
        <dbReference type="Proteomes" id="UP000007966"/>
    </source>
</evidence>
<dbReference type="AlphaFoldDB" id="Q6D224"/>
<reference evidence="1" key="1">
    <citation type="submission" date="2004-02" db="EMBL/GenBank/DDBJ databases">
        <title>The genome sequence of the enterobacterial phytopathogen Erwinia carotovora subsp. atroseptica SCRI1043 and functional genomic identification of novel virulence factors.</title>
        <authorList>
            <person name="Bell K.S."/>
            <person name="Sebaihia M."/>
            <person name="Pritchard L."/>
            <person name="Holden M."/>
            <person name="Hyman L.J."/>
            <person name="Holeva M.C."/>
            <person name="Thomson N.R."/>
            <person name="Bentley S.D."/>
            <person name="Churcher C."/>
            <person name="Mungall K."/>
            <person name="Atkin R."/>
            <person name="Bason N."/>
            <person name="Brooks K."/>
            <person name="Chillingworth T."/>
            <person name="Clark K."/>
            <person name="Doggett J."/>
            <person name="Fraser A."/>
            <person name="Hance Z."/>
            <person name="Hauser H."/>
            <person name="Jagels K."/>
            <person name="Moule S."/>
            <person name="Norbertczak H."/>
            <person name="Ormond D."/>
            <person name="Price C."/>
            <person name="Quail M.A."/>
            <person name="Sanders M."/>
            <person name="Walker D."/>
            <person name="Whitehead S."/>
            <person name="Salmond G.P.C."/>
            <person name="Birch P.R.J."/>
            <person name="Barrell B.G."/>
            <person name="Parkhill J."/>
            <person name="Toth I.K."/>
        </authorList>
    </citation>
    <scope>NUCLEOTIDE SEQUENCE</scope>
    <source>
        <strain evidence="1">SCRI1043</strain>
    </source>
</reference>
<proteinExistence type="predicted"/>
<dbReference type="STRING" id="218491.ECA3272"/>